<feature type="compositionally biased region" description="Basic and acidic residues" evidence="1">
    <location>
        <begin position="1"/>
        <end position="11"/>
    </location>
</feature>
<evidence type="ECO:0000313" key="2">
    <source>
        <dbReference type="EMBL" id="KZO91336.1"/>
    </source>
</evidence>
<proteinExistence type="predicted"/>
<evidence type="ECO:0000256" key="1">
    <source>
        <dbReference type="SAM" id="MobiDB-lite"/>
    </source>
</evidence>
<sequence length="94" mass="10384">MRELIDPRPPKELSAASTARPRQVWRSTHAGSETAQCERGDICSTCTGHMLCCCPSARLAHLVPDALLPIRATVFNSVPQDHHLWSPGSTWHDI</sequence>
<accession>A0A167H7V4</accession>
<dbReference type="Proteomes" id="UP000076738">
    <property type="component" value="Unassembled WGS sequence"/>
</dbReference>
<dbReference type="EMBL" id="KV417325">
    <property type="protein sequence ID" value="KZO91336.1"/>
    <property type="molecule type" value="Genomic_DNA"/>
</dbReference>
<evidence type="ECO:0000313" key="3">
    <source>
        <dbReference type="Proteomes" id="UP000076738"/>
    </source>
</evidence>
<name>A0A167H7V4_CALVF</name>
<reference evidence="2 3" key="1">
    <citation type="journal article" date="2016" name="Mol. Biol. Evol.">
        <title>Comparative Genomics of Early-Diverging Mushroom-Forming Fungi Provides Insights into the Origins of Lignocellulose Decay Capabilities.</title>
        <authorList>
            <person name="Nagy L.G."/>
            <person name="Riley R."/>
            <person name="Tritt A."/>
            <person name="Adam C."/>
            <person name="Daum C."/>
            <person name="Floudas D."/>
            <person name="Sun H."/>
            <person name="Yadav J.S."/>
            <person name="Pangilinan J."/>
            <person name="Larsson K.H."/>
            <person name="Matsuura K."/>
            <person name="Barry K."/>
            <person name="Labutti K."/>
            <person name="Kuo R."/>
            <person name="Ohm R.A."/>
            <person name="Bhattacharya S.S."/>
            <person name="Shirouzu T."/>
            <person name="Yoshinaga Y."/>
            <person name="Martin F.M."/>
            <person name="Grigoriev I.V."/>
            <person name="Hibbett D.S."/>
        </authorList>
    </citation>
    <scope>NUCLEOTIDE SEQUENCE [LARGE SCALE GENOMIC DNA]</scope>
    <source>
        <strain evidence="2 3">TUFC12733</strain>
    </source>
</reference>
<feature type="region of interest" description="Disordered" evidence="1">
    <location>
        <begin position="1"/>
        <end position="31"/>
    </location>
</feature>
<organism evidence="2 3">
    <name type="scientific">Calocera viscosa (strain TUFC12733)</name>
    <dbReference type="NCBI Taxonomy" id="1330018"/>
    <lineage>
        <taxon>Eukaryota</taxon>
        <taxon>Fungi</taxon>
        <taxon>Dikarya</taxon>
        <taxon>Basidiomycota</taxon>
        <taxon>Agaricomycotina</taxon>
        <taxon>Dacrymycetes</taxon>
        <taxon>Dacrymycetales</taxon>
        <taxon>Dacrymycetaceae</taxon>
        <taxon>Calocera</taxon>
    </lineage>
</organism>
<protein>
    <submittedName>
        <fullName evidence="2">Uncharacterized protein</fullName>
    </submittedName>
</protein>
<gene>
    <name evidence="2" type="ORF">CALVIDRAFT_362009</name>
</gene>
<dbReference type="AlphaFoldDB" id="A0A167H7V4"/>
<keyword evidence="3" id="KW-1185">Reference proteome</keyword>